<dbReference type="Gramene" id="VVA20087">
    <property type="protein sequence ID" value="VVA20087"/>
    <property type="gene ID" value="Prudul26B016941"/>
</dbReference>
<dbReference type="InterPro" id="IPR043502">
    <property type="entry name" value="DNA/RNA_pol_sf"/>
</dbReference>
<sequence length="269" mass="30857">MTQWRPIALCNIVYKIISKILTLRLKKVLLVVVSLNQSAFKRTLIVHEILHSLKSESRVGGSGLALKLDMAKAYDGVEWIFLETMMRQLGFDPTLCQWIMECISTVTYSILINGEATAPILPSRGLRQGDPLSPFLFFKCEFALLVCFSFTIGFRNGMVFEGKMSDPRDAVECFQNQVQEFRMAQTRVKPLINELPHPPEAQVEPETSWRKPPSGVFKVNCDAAWVSQTELGIVGCCVIHMDGWFWLAAREICRGDRRWQWRLRSFERH</sequence>
<dbReference type="PANTHER" id="PTHR46890">
    <property type="entry name" value="NON-LTR RETROLELEMENT REVERSE TRANSCRIPTASE-LIKE PROTEIN-RELATED"/>
    <property type="match status" value="1"/>
</dbReference>
<dbReference type="AlphaFoldDB" id="A0A5E4EWE1"/>
<dbReference type="InterPro" id="IPR052343">
    <property type="entry name" value="Retrotransposon-Effector_Assoc"/>
</dbReference>
<organism evidence="2 3">
    <name type="scientific">Prunus dulcis</name>
    <name type="common">Almond</name>
    <name type="synonym">Amygdalus dulcis</name>
    <dbReference type="NCBI Taxonomy" id="3755"/>
    <lineage>
        <taxon>Eukaryota</taxon>
        <taxon>Viridiplantae</taxon>
        <taxon>Streptophyta</taxon>
        <taxon>Embryophyta</taxon>
        <taxon>Tracheophyta</taxon>
        <taxon>Spermatophyta</taxon>
        <taxon>Magnoliopsida</taxon>
        <taxon>eudicotyledons</taxon>
        <taxon>Gunneridae</taxon>
        <taxon>Pentapetalae</taxon>
        <taxon>rosids</taxon>
        <taxon>fabids</taxon>
        <taxon>Rosales</taxon>
        <taxon>Rosaceae</taxon>
        <taxon>Amygdaloideae</taxon>
        <taxon>Amygdaleae</taxon>
        <taxon>Prunus</taxon>
    </lineage>
</organism>
<gene>
    <name evidence="2" type="ORF">ALMOND_2B016941</name>
</gene>
<evidence type="ECO:0000313" key="2">
    <source>
        <dbReference type="EMBL" id="VVA20087.1"/>
    </source>
</evidence>
<dbReference type="EMBL" id="CABIKO010000041">
    <property type="protein sequence ID" value="VVA20087.1"/>
    <property type="molecule type" value="Genomic_DNA"/>
</dbReference>
<dbReference type="InterPro" id="IPR000477">
    <property type="entry name" value="RT_dom"/>
</dbReference>
<proteinExistence type="predicted"/>
<evidence type="ECO:0000313" key="3">
    <source>
        <dbReference type="Proteomes" id="UP000327085"/>
    </source>
</evidence>
<evidence type="ECO:0000259" key="1">
    <source>
        <dbReference type="Pfam" id="PF00078"/>
    </source>
</evidence>
<feature type="domain" description="Reverse transcriptase" evidence="1">
    <location>
        <begin position="2"/>
        <end position="137"/>
    </location>
</feature>
<accession>A0A5E4EWE1</accession>
<name>A0A5E4EWE1_PRUDU</name>
<dbReference type="InParanoid" id="A0A5E4EWE1"/>
<dbReference type="PANTHER" id="PTHR46890:SF48">
    <property type="entry name" value="RNA-DIRECTED DNA POLYMERASE"/>
    <property type="match status" value="1"/>
</dbReference>
<dbReference type="Pfam" id="PF00078">
    <property type="entry name" value="RVT_1"/>
    <property type="match status" value="1"/>
</dbReference>
<dbReference type="SUPFAM" id="SSF56672">
    <property type="entry name" value="DNA/RNA polymerases"/>
    <property type="match status" value="1"/>
</dbReference>
<protein>
    <submittedName>
        <fullName evidence="2">PREDICTED: reverse mRNAase</fullName>
    </submittedName>
</protein>
<dbReference type="Proteomes" id="UP000327085">
    <property type="component" value="Chromosome 3"/>
</dbReference>
<reference evidence="3" key="1">
    <citation type="journal article" date="2020" name="Plant J.">
        <title>Transposons played a major role in the diversification between the closely related almond and peach genomes: results from the almond genome sequence.</title>
        <authorList>
            <person name="Alioto T."/>
            <person name="Alexiou K.G."/>
            <person name="Bardil A."/>
            <person name="Barteri F."/>
            <person name="Castanera R."/>
            <person name="Cruz F."/>
            <person name="Dhingra A."/>
            <person name="Duval H."/>
            <person name="Fernandez I Marti A."/>
            <person name="Frias L."/>
            <person name="Galan B."/>
            <person name="Garcia J.L."/>
            <person name="Howad W."/>
            <person name="Gomez-Garrido J."/>
            <person name="Gut M."/>
            <person name="Julca I."/>
            <person name="Morata J."/>
            <person name="Puigdomenech P."/>
            <person name="Ribeca P."/>
            <person name="Rubio Cabetas M.J."/>
            <person name="Vlasova A."/>
            <person name="Wirthensohn M."/>
            <person name="Garcia-Mas J."/>
            <person name="Gabaldon T."/>
            <person name="Casacuberta J.M."/>
            <person name="Arus P."/>
        </authorList>
    </citation>
    <scope>NUCLEOTIDE SEQUENCE [LARGE SCALE GENOMIC DNA]</scope>
    <source>
        <strain evidence="3">cv. Texas</strain>
    </source>
</reference>